<evidence type="ECO:0000256" key="1">
    <source>
        <dbReference type="SAM" id="Coils"/>
    </source>
</evidence>
<dbReference type="EMBL" id="MFTT01000024">
    <property type="protein sequence ID" value="OGI69511.1"/>
    <property type="molecule type" value="Genomic_DNA"/>
</dbReference>
<evidence type="ECO:0000313" key="2">
    <source>
        <dbReference type="EMBL" id="OGI69511.1"/>
    </source>
</evidence>
<keyword evidence="1" id="KW-0175">Coiled coil</keyword>
<proteinExistence type="predicted"/>
<dbReference type="Pfam" id="PF04977">
    <property type="entry name" value="DivIC"/>
    <property type="match status" value="1"/>
</dbReference>
<evidence type="ECO:0008006" key="4">
    <source>
        <dbReference type="Google" id="ProtNLM"/>
    </source>
</evidence>
<sequence>MLDYQKKKKISRFLYSKTMIFIIALAVAFLIYSTAGIFPKMKEAAENKKNILEELGKLKAREDNLTAQVEKLSTPEGIEESIREKFRVVKEGEGLIVIVNDKTDLDQDKGATSGQKIKNFLKRIFPRKVR</sequence>
<name>A0A1F6VIM6_9BACT</name>
<organism evidence="2 3">
    <name type="scientific">Candidatus Nomurabacteria bacterium RIFCSPHIGHO2_01_FULL_42_16</name>
    <dbReference type="NCBI Taxonomy" id="1801743"/>
    <lineage>
        <taxon>Bacteria</taxon>
        <taxon>Candidatus Nomuraibacteriota</taxon>
    </lineage>
</organism>
<dbReference type="AlphaFoldDB" id="A0A1F6VIM6"/>
<reference evidence="2 3" key="1">
    <citation type="journal article" date="2016" name="Nat. Commun.">
        <title>Thousands of microbial genomes shed light on interconnected biogeochemical processes in an aquifer system.</title>
        <authorList>
            <person name="Anantharaman K."/>
            <person name="Brown C.T."/>
            <person name="Hug L.A."/>
            <person name="Sharon I."/>
            <person name="Castelle C.J."/>
            <person name="Probst A.J."/>
            <person name="Thomas B.C."/>
            <person name="Singh A."/>
            <person name="Wilkins M.J."/>
            <person name="Karaoz U."/>
            <person name="Brodie E.L."/>
            <person name="Williams K.H."/>
            <person name="Hubbard S.S."/>
            <person name="Banfield J.F."/>
        </authorList>
    </citation>
    <scope>NUCLEOTIDE SEQUENCE [LARGE SCALE GENOMIC DNA]</scope>
</reference>
<dbReference type="Proteomes" id="UP000178059">
    <property type="component" value="Unassembled WGS sequence"/>
</dbReference>
<comment type="caution">
    <text evidence="2">The sequence shown here is derived from an EMBL/GenBank/DDBJ whole genome shotgun (WGS) entry which is preliminary data.</text>
</comment>
<dbReference type="InterPro" id="IPR007060">
    <property type="entry name" value="FtsL/DivIC"/>
</dbReference>
<feature type="coiled-coil region" evidence="1">
    <location>
        <begin position="41"/>
        <end position="68"/>
    </location>
</feature>
<evidence type="ECO:0000313" key="3">
    <source>
        <dbReference type="Proteomes" id="UP000178059"/>
    </source>
</evidence>
<accession>A0A1F6VIM6</accession>
<gene>
    <name evidence="2" type="ORF">A2824_03540</name>
</gene>
<protein>
    <recommendedName>
        <fullName evidence="4">Septum formation initiator</fullName>
    </recommendedName>
</protein>